<name>A0AAD7R4W1_9TELE</name>
<evidence type="ECO:0000256" key="1">
    <source>
        <dbReference type="SAM" id="MobiDB-lite"/>
    </source>
</evidence>
<dbReference type="Proteomes" id="UP001221898">
    <property type="component" value="Unassembled WGS sequence"/>
</dbReference>
<feature type="region of interest" description="Disordered" evidence="1">
    <location>
        <begin position="100"/>
        <end position="121"/>
    </location>
</feature>
<evidence type="ECO:0000313" key="3">
    <source>
        <dbReference type="Proteomes" id="UP001221898"/>
    </source>
</evidence>
<dbReference type="EMBL" id="JAINUG010000648">
    <property type="protein sequence ID" value="KAJ8362512.1"/>
    <property type="molecule type" value="Genomic_DNA"/>
</dbReference>
<evidence type="ECO:0000313" key="2">
    <source>
        <dbReference type="EMBL" id="KAJ8362512.1"/>
    </source>
</evidence>
<accession>A0AAD7R4W1</accession>
<protein>
    <submittedName>
        <fullName evidence="2">Uncharacterized protein</fullName>
    </submittedName>
</protein>
<dbReference type="AlphaFoldDB" id="A0AAD7R4W1"/>
<sequence>MESLVTMVDVPASDGGDCGEGSCLRAWNQFDRHRLGCVGRARRLDQRLDPTLVHCALGTQGVEQAEPEKWVAGGGRLSVDLLDGRVVTAQSSATCDITPAAQSSGAVIQHPTAHQRSDINR</sequence>
<comment type="caution">
    <text evidence="2">The sequence shown here is derived from an EMBL/GenBank/DDBJ whole genome shotgun (WGS) entry which is preliminary data.</text>
</comment>
<gene>
    <name evidence="2" type="ORF">AAFF_G00369930</name>
</gene>
<reference evidence="2" key="1">
    <citation type="journal article" date="2023" name="Science">
        <title>Genome structures resolve the early diversification of teleost fishes.</title>
        <authorList>
            <person name="Parey E."/>
            <person name="Louis A."/>
            <person name="Montfort J."/>
            <person name="Bouchez O."/>
            <person name="Roques C."/>
            <person name="Iampietro C."/>
            <person name="Lluch J."/>
            <person name="Castinel A."/>
            <person name="Donnadieu C."/>
            <person name="Desvignes T."/>
            <person name="Floi Bucao C."/>
            <person name="Jouanno E."/>
            <person name="Wen M."/>
            <person name="Mejri S."/>
            <person name="Dirks R."/>
            <person name="Jansen H."/>
            <person name="Henkel C."/>
            <person name="Chen W.J."/>
            <person name="Zahm M."/>
            <person name="Cabau C."/>
            <person name="Klopp C."/>
            <person name="Thompson A.W."/>
            <person name="Robinson-Rechavi M."/>
            <person name="Braasch I."/>
            <person name="Lecointre G."/>
            <person name="Bobe J."/>
            <person name="Postlethwait J.H."/>
            <person name="Berthelot C."/>
            <person name="Roest Crollius H."/>
            <person name="Guiguen Y."/>
        </authorList>
    </citation>
    <scope>NUCLEOTIDE SEQUENCE</scope>
    <source>
        <strain evidence="2">NC1722</strain>
    </source>
</reference>
<organism evidence="2 3">
    <name type="scientific">Aldrovandia affinis</name>
    <dbReference type="NCBI Taxonomy" id="143900"/>
    <lineage>
        <taxon>Eukaryota</taxon>
        <taxon>Metazoa</taxon>
        <taxon>Chordata</taxon>
        <taxon>Craniata</taxon>
        <taxon>Vertebrata</taxon>
        <taxon>Euteleostomi</taxon>
        <taxon>Actinopterygii</taxon>
        <taxon>Neopterygii</taxon>
        <taxon>Teleostei</taxon>
        <taxon>Notacanthiformes</taxon>
        <taxon>Halosauridae</taxon>
        <taxon>Aldrovandia</taxon>
    </lineage>
</organism>
<proteinExistence type="predicted"/>
<keyword evidence="3" id="KW-1185">Reference proteome</keyword>